<keyword evidence="7" id="KW-0539">Nucleus</keyword>
<feature type="domain" description="PUA" evidence="8">
    <location>
        <begin position="121"/>
        <end position="196"/>
    </location>
</feature>
<reference evidence="9 10" key="1">
    <citation type="submission" date="2019-09" db="EMBL/GenBank/DDBJ databases">
        <title>Bird 10,000 Genomes (B10K) Project - Family phase.</title>
        <authorList>
            <person name="Zhang G."/>
        </authorList>
    </citation>
    <scope>NUCLEOTIDE SEQUENCE [LARGE SCALE GENOMIC DNA]</scope>
    <source>
        <strain evidence="9">OUT-0051</strain>
        <tissue evidence="9">Kidney</tissue>
    </source>
</reference>
<dbReference type="FunFam" id="3.10.450.220:FF:000001">
    <property type="entry name" value="60S ribosome subunit biogenesis protein NIP7 homolog"/>
    <property type="match status" value="1"/>
</dbReference>
<dbReference type="InterPro" id="IPR015947">
    <property type="entry name" value="PUA-like_sf"/>
</dbReference>
<dbReference type="InterPro" id="IPR005155">
    <property type="entry name" value="UPF0113_PUA"/>
</dbReference>
<comment type="caution">
    <text evidence="9">The sequence shown here is derived from an EMBL/GenBank/DDBJ whole genome shotgun (WGS) entry which is preliminary data.</text>
</comment>
<dbReference type="EMBL" id="VZSO01000377">
    <property type="protein sequence ID" value="NWZ28323.1"/>
    <property type="molecule type" value="Genomic_DNA"/>
</dbReference>
<organism evidence="9 10">
    <name type="scientific">Asarcornis scutulata</name>
    <dbReference type="NCBI Taxonomy" id="75869"/>
    <lineage>
        <taxon>Eukaryota</taxon>
        <taxon>Metazoa</taxon>
        <taxon>Chordata</taxon>
        <taxon>Craniata</taxon>
        <taxon>Vertebrata</taxon>
        <taxon>Euteleostomi</taxon>
        <taxon>Archelosauria</taxon>
        <taxon>Archosauria</taxon>
        <taxon>Dinosauria</taxon>
        <taxon>Saurischia</taxon>
        <taxon>Theropoda</taxon>
        <taxon>Coelurosauria</taxon>
        <taxon>Aves</taxon>
        <taxon>Neognathae</taxon>
        <taxon>Galloanserae</taxon>
        <taxon>Anseriformes</taxon>
        <taxon>Anatidae</taxon>
        <taxon>Anatinae</taxon>
        <taxon>Asarcornis</taxon>
    </lineage>
</organism>
<dbReference type="InterPro" id="IPR016686">
    <property type="entry name" value="Ribosomal_synth_fac_NIP7"/>
</dbReference>
<dbReference type="InterPro" id="IPR040598">
    <property type="entry name" value="NIP7_N"/>
</dbReference>
<protein>
    <recommendedName>
        <fullName evidence="4">60S ribosome subunit biogenesis protein NIP7 homolog</fullName>
    </recommendedName>
</protein>
<dbReference type="FunFam" id="2.30.130.10:FF:000002">
    <property type="entry name" value="60S ribosome subunit biogenesis protein NIP7 homolog"/>
    <property type="match status" value="1"/>
</dbReference>
<dbReference type="InterPro" id="IPR002478">
    <property type="entry name" value="PUA"/>
</dbReference>
<dbReference type="SUPFAM" id="SSF88697">
    <property type="entry name" value="PUA domain-like"/>
    <property type="match status" value="1"/>
</dbReference>
<dbReference type="InterPro" id="IPR055359">
    <property type="entry name" value="Nip7_N_euk"/>
</dbReference>
<keyword evidence="6" id="KW-0694">RNA-binding</keyword>
<dbReference type="Pfam" id="PF17833">
    <property type="entry name" value="pre-PUA_NIP7"/>
    <property type="match status" value="1"/>
</dbReference>
<dbReference type="SMART" id="SM00359">
    <property type="entry name" value="PUA"/>
    <property type="match status" value="1"/>
</dbReference>
<evidence type="ECO:0000259" key="8">
    <source>
        <dbReference type="SMART" id="SM00359"/>
    </source>
</evidence>
<dbReference type="GO" id="GO:0042255">
    <property type="term" value="P:ribosome assembly"/>
    <property type="evidence" value="ECO:0007669"/>
    <property type="project" value="InterPro"/>
</dbReference>
<comment type="similarity">
    <text evidence="3">Belongs to the NIP7 family.</text>
</comment>
<dbReference type="Gene3D" id="2.30.130.10">
    <property type="entry name" value="PUA domain"/>
    <property type="match status" value="1"/>
</dbReference>
<dbReference type="CDD" id="cd21146">
    <property type="entry name" value="Nip7_N_euk"/>
    <property type="match status" value="1"/>
</dbReference>
<dbReference type="AlphaFoldDB" id="A0A7K7LC10"/>
<evidence type="ECO:0000256" key="2">
    <source>
        <dbReference type="ARBA" id="ARBA00004604"/>
    </source>
</evidence>
<evidence type="ECO:0000256" key="4">
    <source>
        <dbReference type="ARBA" id="ARBA00018162"/>
    </source>
</evidence>
<comment type="function">
    <text evidence="1">Required for proper 34S pre-rRNA processing and 60S ribosome subunit assembly.</text>
</comment>
<dbReference type="PIRSF" id="PIRSF017190">
    <property type="entry name" value="Rbsml_synth_fac_NIP7"/>
    <property type="match status" value="1"/>
</dbReference>
<evidence type="ECO:0000256" key="3">
    <source>
        <dbReference type="ARBA" id="ARBA00009895"/>
    </source>
</evidence>
<dbReference type="GO" id="GO:0003723">
    <property type="term" value="F:RNA binding"/>
    <property type="evidence" value="ECO:0007669"/>
    <property type="project" value="UniProtKB-KW"/>
</dbReference>
<dbReference type="Gene3D" id="3.10.450.220">
    <property type="match status" value="1"/>
</dbReference>
<proteinExistence type="inferred from homology"/>
<comment type="subcellular location">
    <subcellularLocation>
        <location evidence="2">Nucleus</location>
        <location evidence="2">Nucleolus</location>
    </subcellularLocation>
</comment>
<keyword evidence="5" id="KW-0690">Ribosome biogenesis</keyword>
<dbReference type="InterPro" id="IPR036974">
    <property type="entry name" value="PUA_sf"/>
</dbReference>
<dbReference type="GO" id="GO:0005730">
    <property type="term" value="C:nucleolus"/>
    <property type="evidence" value="ECO:0007669"/>
    <property type="project" value="UniProtKB-SubCell"/>
</dbReference>
<dbReference type="PANTHER" id="PTHR23415">
    <property type="entry name" value="CYCLIN-DEPENDENT KINASES REGULATORY SUBUNIT/60S RIBOSOME SUBUNIT BIOGENESIS PROTEIN NIP7"/>
    <property type="match status" value="1"/>
</dbReference>
<evidence type="ECO:0000256" key="7">
    <source>
        <dbReference type="ARBA" id="ARBA00023242"/>
    </source>
</evidence>
<accession>A0A7K7LC10</accession>
<evidence type="ECO:0000256" key="5">
    <source>
        <dbReference type="ARBA" id="ARBA00022517"/>
    </source>
</evidence>
<feature type="non-terminal residue" evidence="9">
    <location>
        <position position="1"/>
    </location>
</feature>
<keyword evidence="10" id="KW-1185">Reference proteome</keyword>
<dbReference type="Proteomes" id="UP000525565">
    <property type="component" value="Unassembled WGS sequence"/>
</dbReference>
<feature type="non-terminal residue" evidence="9">
    <location>
        <position position="206"/>
    </location>
</feature>
<evidence type="ECO:0000313" key="9">
    <source>
        <dbReference type="EMBL" id="NWZ28323.1"/>
    </source>
</evidence>
<dbReference type="Pfam" id="PF03657">
    <property type="entry name" value="UPF0113"/>
    <property type="match status" value="1"/>
</dbReference>
<sequence>MRPLTEAETRAVFEKLGRYIGENIQLLVERPDGTYCFRLHRDRVYYVSEKLLKGAASIPRGSLVALGTCFGKFTKTQKFRLNVTALDFLAPYAKVGARSPGRLGPSAPPPPVLSAVPLSQYKVWVKPGSEQSFLYGNHVLKSGLGRITENTAQYQGVVVYSMADVPLGFGVAAKSTQDCRKVDPMAIVVFHQADVGEYVRSEDTLT</sequence>
<name>A0A7K7LC10_9AVES</name>
<gene>
    <name evidence="9" type="primary">Nip7</name>
    <name evidence="9" type="ORF">ASASCU_R07137</name>
</gene>
<evidence type="ECO:0000256" key="1">
    <source>
        <dbReference type="ARBA" id="ARBA00004087"/>
    </source>
</evidence>
<evidence type="ECO:0000256" key="6">
    <source>
        <dbReference type="ARBA" id="ARBA00022884"/>
    </source>
</evidence>
<dbReference type="SUPFAM" id="SSF88802">
    <property type="entry name" value="Pre-PUA domain"/>
    <property type="match status" value="1"/>
</dbReference>
<dbReference type="PROSITE" id="PS50890">
    <property type="entry name" value="PUA"/>
    <property type="match status" value="1"/>
</dbReference>
<evidence type="ECO:0000313" key="10">
    <source>
        <dbReference type="Proteomes" id="UP000525565"/>
    </source>
</evidence>
<dbReference type="CDD" id="cd21151">
    <property type="entry name" value="PUA_Nip7-like"/>
    <property type="match status" value="1"/>
</dbReference>